<dbReference type="GO" id="GO:0005886">
    <property type="term" value="C:plasma membrane"/>
    <property type="evidence" value="ECO:0007669"/>
    <property type="project" value="TreeGrafter"/>
</dbReference>
<dbReference type="Gene3D" id="3.30.565.10">
    <property type="entry name" value="Histidine kinase-like ATPase, C-terminal domain"/>
    <property type="match status" value="1"/>
</dbReference>
<name>A0A9D2IVU0_9FIRM</name>
<comment type="subcellular location">
    <subcellularLocation>
        <location evidence="2">Membrane</location>
    </subcellularLocation>
</comment>
<evidence type="ECO:0000256" key="6">
    <source>
        <dbReference type="ARBA" id="ARBA00022777"/>
    </source>
</evidence>
<dbReference type="InterPro" id="IPR003594">
    <property type="entry name" value="HATPase_dom"/>
</dbReference>
<dbReference type="CDD" id="cd00082">
    <property type="entry name" value="HisKA"/>
    <property type="match status" value="1"/>
</dbReference>
<dbReference type="AlphaFoldDB" id="A0A9D2IVU0"/>
<evidence type="ECO:0000256" key="7">
    <source>
        <dbReference type="ARBA" id="ARBA00023012"/>
    </source>
</evidence>
<evidence type="ECO:0000256" key="1">
    <source>
        <dbReference type="ARBA" id="ARBA00000085"/>
    </source>
</evidence>
<comment type="catalytic activity">
    <reaction evidence="1">
        <text>ATP + protein L-histidine = ADP + protein N-phospho-L-histidine.</text>
        <dbReference type="EC" id="2.7.13.3"/>
    </reaction>
</comment>
<feature type="coiled-coil region" evidence="8">
    <location>
        <begin position="204"/>
        <end position="231"/>
    </location>
</feature>
<dbReference type="PRINTS" id="PR00344">
    <property type="entry name" value="BCTRLSENSOR"/>
</dbReference>
<evidence type="ECO:0000256" key="2">
    <source>
        <dbReference type="ARBA" id="ARBA00004370"/>
    </source>
</evidence>
<reference evidence="10" key="2">
    <citation type="submission" date="2021-04" db="EMBL/GenBank/DDBJ databases">
        <authorList>
            <person name="Gilroy R."/>
        </authorList>
    </citation>
    <scope>NUCLEOTIDE SEQUENCE</scope>
    <source>
        <strain evidence="10">CHK33-5263</strain>
    </source>
</reference>
<dbReference type="SMART" id="SM00388">
    <property type="entry name" value="HisKA"/>
    <property type="match status" value="1"/>
</dbReference>
<dbReference type="PROSITE" id="PS50109">
    <property type="entry name" value="HIS_KIN"/>
    <property type="match status" value="1"/>
</dbReference>
<accession>A0A9D2IVU0</accession>
<comment type="caution">
    <text evidence="10">The sequence shown here is derived from an EMBL/GenBank/DDBJ whole genome shotgun (WGS) entry which is preliminary data.</text>
</comment>
<dbReference type="GO" id="GO:0000155">
    <property type="term" value="F:phosphorelay sensor kinase activity"/>
    <property type="evidence" value="ECO:0007669"/>
    <property type="project" value="InterPro"/>
</dbReference>
<sequence>MKKRIMWTSFAITAVALIVFSILTTQICYNNSVEYACHYLRGYMSVFDETRSIEELDAAYAQELSATLNGARVTFLTADGTLIADSEDEEEGSRALRPEVADAIESGEGFDVRTSPTLGADFLYYCRQFDGYLVRIAERTQSLWDVLLASLPAVLGYLVADAAVCLLVTYLATGYILQPLEELGKQASYRKKVKATVPELEQFAAIVNKMNEDAEQRVREIDEEREQAIKAKSSKDEFIANVTHEMNTPLTSIHGFAELLASGALEGERRQKALSTILTQSERLQSLVASIINYSEIDSEDLPTYEVDASHILRETLAALSPEIREHKLVLLSEVKEGVILNSRQERVTEIFGNIIRNAIRYNREGGSISVLLTREEFTVSDTGIGISEENLGRIFDRFFTVDKSHNGKNGGFGLGLSVVRKLCKKQGWQLSVESKEGVGSTFRVGFPRREKRSPEKL</sequence>
<dbReference type="InterPro" id="IPR003661">
    <property type="entry name" value="HisK_dim/P_dom"/>
</dbReference>
<dbReference type="Pfam" id="PF02518">
    <property type="entry name" value="HATPase_c"/>
    <property type="match status" value="1"/>
</dbReference>
<dbReference type="Gene3D" id="1.10.287.130">
    <property type="match status" value="1"/>
</dbReference>
<dbReference type="GO" id="GO:0004721">
    <property type="term" value="F:phosphoprotein phosphatase activity"/>
    <property type="evidence" value="ECO:0007669"/>
    <property type="project" value="TreeGrafter"/>
</dbReference>
<gene>
    <name evidence="10" type="ORF">H9812_04125</name>
</gene>
<dbReference type="InterPro" id="IPR036097">
    <property type="entry name" value="HisK_dim/P_sf"/>
</dbReference>
<dbReference type="GO" id="GO:0016036">
    <property type="term" value="P:cellular response to phosphate starvation"/>
    <property type="evidence" value="ECO:0007669"/>
    <property type="project" value="TreeGrafter"/>
</dbReference>
<feature type="domain" description="Histidine kinase" evidence="9">
    <location>
        <begin position="241"/>
        <end position="451"/>
    </location>
</feature>
<proteinExistence type="predicted"/>
<dbReference type="EMBL" id="DXBS01000080">
    <property type="protein sequence ID" value="HIZ24645.1"/>
    <property type="molecule type" value="Genomic_DNA"/>
</dbReference>
<dbReference type="EC" id="2.7.13.3" evidence="3"/>
<dbReference type="SUPFAM" id="SSF47384">
    <property type="entry name" value="Homodimeric domain of signal transducing histidine kinase"/>
    <property type="match status" value="1"/>
</dbReference>
<keyword evidence="4" id="KW-0597">Phosphoprotein</keyword>
<dbReference type="PANTHER" id="PTHR45453:SF1">
    <property type="entry name" value="PHOSPHATE REGULON SENSOR PROTEIN PHOR"/>
    <property type="match status" value="1"/>
</dbReference>
<dbReference type="InterPro" id="IPR005467">
    <property type="entry name" value="His_kinase_dom"/>
</dbReference>
<keyword evidence="7" id="KW-0902">Two-component regulatory system</keyword>
<dbReference type="PANTHER" id="PTHR45453">
    <property type="entry name" value="PHOSPHATE REGULON SENSOR PROTEIN PHOR"/>
    <property type="match status" value="1"/>
</dbReference>
<keyword evidence="8" id="KW-0175">Coiled coil</keyword>
<evidence type="ECO:0000313" key="10">
    <source>
        <dbReference type="EMBL" id="HIZ24645.1"/>
    </source>
</evidence>
<dbReference type="Pfam" id="PF00512">
    <property type="entry name" value="HisKA"/>
    <property type="match status" value="1"/>
</dbReference>
<evidence type="ECO:0000256" key="8">
    <source>
        <dbReference type="SAM" id="Coils"/>
    </source>
</evidence>
<dbReference type="InterPro" id="IPR050351">
    <property type="entry name" value="BphY/WalK/GraS-like"/>
</dbReference>
<keyword evidence="5" id="KW-0808">Transferase</keyword>
<dbReference type="Proteomes" id="UP000824044">
    <property type="component" value="Unassembled WGS sequence"/>
</dbReference>
<keyword evidence="6 10" id="KW-0418">Kinase</keyword>
<evidence type="ECO:0000259" key="9">
    <source>
        <dbReference type="PROSITE" id="PS50109"/>
    </source>
</evidence>
<dbReference type="InterPro" id="IPR036890">
    <property type="entry name" value="HATPase_C_sf"/>
</dbReference>
<protein>
    <recommendedName>
        <fullName evidence="3">histidine kinase</fullName>
        <ecNumber evidence="3">2.7.13.3</ecNumber>
    </recommendedName>
</protein>
<dbReference type="SMART" id="SM00387">
    <property type="entry name" value="HATPase_c"/>
    <property type="match status" value="1"/>
</dbReference>
<dbReference type="SUPFAM" id="SSF55874">
    <property type="entry name" value="ATPase domain of HSP90 chaperone/DNA topoisomerase II/histidine kinase"/>
    <property type="match status" value="1"/>
</dbReference>
<organism evidence="10 11">
    <name type="scientific">Candidatus Gallimonas intestinigallinarum</name>
    <dbReference type="NCBI Taxonomy" id="2838604"/>
    <lineage>
        <taxon>Bacteria</taxon>
        <taxon>Bacillati</taxon>
        <taxon>Bacillota</taxon>
        <taxon>Clostridia</taxon>
        <taxon>Candidatus Gallimonas</taxon>
    </lineage>
</organism>
<evidence type="ECO:0000256" key="3">
    <source>
        <dbReference type="ARBA" id="ARBA00012438"/>
    </source>
</evidence>
<evidence type="ECO:0000313" key="11">
    <source>
        <dbReference type="Proteomes" id="UP000824044"/>
    </source>
</evidence>
<dbReference type="InterPro" id="IPR004358">
    <property type="entry name" value="Sig_transdc_His_kin-like_C"/>
</dbReference>
<evidence type="ECO:0000256" key="5">
    <source>
        <dbReference type="ARBA" id="ARBA00022679"/>
    </source>
</evidence>
<reference evidence="10" key="1">
    <citation type="journal article" date="2021" name="PeerJ">
        <title>Extensive microbial diversity within the chicken gut microbiome revealed by metagenomics and culture.</title>
        <authorList>
            <person name="Gilroy R."/>
            <person name="Ravi A."/>
            <person name="Getino M."/>
            <person name="Pursley I."/>
            <person name="Horton D.L."/>
            <person name="Alikhan N.F."/>
            <person name="Baker D."/>
            <person name="Gharbi K."/>
            <person name="Hall N."/>
            <person name="Watson M."/>
            <person name="Adriaenssens E.M."/>
            <person name="Foster-Nyarko E."/>
            <person name="Jarju S."/>
            <person name="Secka A."/>
            <person name="Antonio M."/>
            <person name="Oren A."/>
            <person name="Chaudhuri R.R."/>
            <person name="La Ragione R."/>
            <person name="Hildebrand F."/>
            <person name="Pallen M.J."/>
        </authorList>
    </citation>
    <scope>NUCLEOTIDE SEQUENCE</scope>
    <source>
        <strain evidence="10">CHK33-5263</strain>
    </source>
</reference>
<dbReference type="FunFam" id="1.10.287.130:FF:000001">
    <property type="entry name" value="Two-component sensor histidine kinase"/>
    <property type="match status" value="1"/>
</dbReference>
<evidence type="ECO:0000256" key="4">
    <source>
        <dbReference type="ARBA" id="ARBA00022553"/>
    </source>
</evidence>